<sequence length="360" mass="41996">MNNSFKEGVDKFWKRFIKEESAIREMIDNKTEGKIIVDKINEALSDAFKNPYFELGKNEEGKYELILTPEGDRAALFPLEYWRQAAPEALKKTWNFYSSKPGKPDGSFSMTMYDTSIGKENISIYYSINTQNQKIDLEIYSPELLALEESQRYNMFFIFLDQFIGELYTMEYIGSIDFIEKPLNQTAIYIGDLKALIDKNIEENKWFPADGTLEKWSSYQMQPSESKDWQLREDIFIGYTGCIPVLNAFYNQTDELFKRFEQDGIIYGFLFYKSVNIPKDESVTFRGQIEDKILTIAKEERVADPIGGGTGFYFSYIDFVIYDKEAFMKIAKDVLSEYAYLGEIGFSNFIFGVEPEYLYR</sequence>
<gene>
    <name evidence="1" type="ORF">E2605_12855</name>
</gene>
<protein>
    <recommendedName>
        <fullName evidence="3">DUF695 domain-containing protein</fullName>
    </recommendedName>
</protein>
<comment type="caution">
    <text evidence="1">The sequence shown here is derived from an EMBL/GenBank/DDBJ whole genome shotgun (WGS) entry which is preliminary data.</text>
</comment>
<proteinExistence type="predicted"/>
<dbReference type="OrthoDB" id="4827574at2"/>
<dbReference type="AlphaFoldDB" id="A0A4Y8L118"/>
<dbReference type="STRING" id="1121485.GCA_000426485_03056"/>
<evidence type="ECO:0000313" key="2">
    <source>
        <dbReference type="Proteomes" id="UP000297861"/>
    </source>
</evidence>
<evidence type="ECO:0008006" key="3">
    <source>
        <dbReference type="Google" id="ProtNLM"/>
    </source>
</evidence>
<name>A0A4Y8L118_9BACT</name>
<evidence type="ECO:0000313" key="1">
    <source>
        <dbReference type="EMBL" id="TFD95718.1"/>
    </source>
</evidence>
<organism evidence="1 2">
    <name type="scientific">Dysgonomonas capnocytophagoides</name>
    <dbReference type="NCBI Taxonomy" id="45254"/>
    <lineage>
        <taxon>Bacteria</taxon>
        <taxon>Pseudomonadati</taxon>
        <taxon>Bacteroidota</taxon>
        <taxon>Bacteroidia</taxon>
        <taxon>Bacteroidales</taxon>
        <taxon>Dysgonomonadaceae</taxon>
        <taxon>Dysgonomonas</taxon>
    </lineage>
</organism>
<keyword evidence="2" id="KW-1185">Reference proteome</keyword>
<dbReference type="Proteomes" id="UP000297861">
    <property type="component" value="Unassembled WGS sequence"/>
</dbReference>
<accession>A0A4Y8L118</accession>
<reference evidence="1 2" key="1">
    <citation type="submission" date="2019-03" db="EMBL/GenBank/DDBJ databases">
        <title>San Antonio Military Medical Center submission to MRSN (WRAIR), pending publication.</title>
        <authorList>
            <person name="Blyth D.M."/>
            <person name="Mccarthy S.L."/>
            <person name="Schall S.E."/>
            <person name="Stam J.A."/>
            <person name="Ong A.C."/>
            <person name="Mcgann P.T."/>
        </authorList>
    </citation>
    <scope>NUCLEOTIDE SEQUENCE [LARGE SCALE GENOMIC DNA]</scope>
    <source>
        <strain evidence="1 2">MRSN571793</strain>
    </source>
</reference>
<dbReference type="RefSeq" id="WP_134436706.1">
    <property type="nucleotide sequence ID" value="NZ_SOML01000007.1"/>
</dbReference>
<dbReference type="EMBL" id="SOML01000007">
    <property type="protein sequence ID" value="TFD95718.1"/>
    <property type="molecule type" value="Genomic_DNA"/>
</dbReference>